<dbReference type="EMBL" id="AMZH03017427">
    <property type="protein sequence ID" value="RRT43018.1"/>
    <property type="molecule type" value="Genomic_DNA"/>
</dbReference>
<evidence type="ECO:0000313" key="2">
    <source>
        <dbReference type="EMBL" id="RRT43018.1"/>
    </source>
</evidence>
<sequence>SVVPIEYPGTTVSEQWDIVGPRNDEKRVGSRSRNAHPNRREKPQHQRAPPSPDSS</sequence>
<comment type="caution">
    <text evidence="2">The sequence shown here is derived from an EMBL/GenBank/DDBJ whole genome shotgun (WGS) entry which is preliminary data.</text>
</comment>
<protein>
    <submittedName>
        <fullName evidence="2">Uncharacterized protein</fullName>
    </submittedName>
</protein>
<accession>A0A426XU32</accession>
<feature type="non-terminal residue" evidence="2">
    <location>
        <position position="1"/>
    </location>
</feature>
<gene>
    <name evidence="2" type="ORF">B296_00056717</name>
</gene>
<evidence type="ECO:0000256" key="1">
    <source>
        <dbReference type="SAM" id="MobiDB-lite"/>
    </source>
</evidence>
<feature type="region of interest" description="Disordered" evidence="1">
    <location>
        <begin position="1"/>
        <end position="55"/>
    </location>
</feature>
<dbReference type="AlphaFoldDB" id="A0A426XU32"/>
<name>A0A426XU32_ENSVE</name>
<dbReference type="Proteomes" id="UP000287651">
    <property type="component" value="Unassembled WGS sequence"/>
</dbReference>
<evidence type="ECO:0000313" key="3">
    <source>
        <dbReference type="Proteomes" id="UP000287651"/>
    </source>
</evidence>
<reference evidence="2 3" key="1">
    <citation type="journal article" date="2014" name="Agronomy (Basel)">
        <title>A Draft Genome Sequence for Ensete ventricosum, the Drought-Tolerant Tree Against Hunger.</title>
        <authorList>
            <person name="Harrison J."/>
            <person name="Moore K.A."/>
            <person name="Paszkiewicz K."/>
            <person name="Jones T."/>
            <person name="Grant M."/>
            <person name="Ambacheew D."/>
            <person name="Muzemil S."/>
            <person name="Studholme D.J."/>
        </authorList>
    </citation>
    <scope>NUCLEOTIDE SEQUENCE [LARGE SCALE GENOMIC DNA]</scope>
</reference>
<proteinExistence type="predicted"/>
<organism evidence="2 3">
    <name type="scientific">Ensete ventricosum</name>
    <name type="common">Abyssinian banana</name>
    <name type="synonym">Musa ensete</name>
    <dbReference type="NCBI Taxonomy" id="4639"/>
    <lineage>
        <taxon>Eukaryota</taxon>
        <taxon>Viridiplantae</taxon>
        <taxon>Streptophyta</taxon>
        <taxon>Embryophyta</taxon>
        <taxon>Tracheophyta</taxon>
        <taxon>Spermatophyta</taxon>
        <taxon>Magnoliopsida</taxon>
        <taxon>Liliopsida</taxon>
        <taxon>Zingiberales</taxon>
        <taxon>Musaceae</taxon>
        <taxon>Ensete</taxon>
    </lineage>
</organism>